<feature type="region of interest" description="Disordered" evidence="1">
    <location>
        <begin position="35"/>
        <end position="89"/>
    </location>
</feature>
<organism evidence="2">
    <name type="scientific">Craspedostauros australis</name>
    <dbReference type="NCBI Taxonomy" id="1486917"/>
    <lineage>
        <taxon>Eukaryota</taxon>
        <taxon>Sar</taxon>
        <taxon>Stramenopiles</taxon>
        <taxon>Ochrophyta</taxon>
        <taxon>Bacillariophyta</taxon>
        <taxon>Bacillariophyceae</taxon>
        <taxon>Bacillariophycidae</taxon>
        <taxon>Naviculales</taxon>
        <taxon>Naviculaceae</taxon>
        <taxon>Craspedostauros</taxon>
    </lineage>
</organism>
<feature type="compositionally biased region" description="Polar residues" evidence="1">
    <location>
        <begin position="228"/>
        <end position="238"/>
    </location>
</feature>
<dbReference type="AlphaFoldDB" id="A0A7R9WZC2"/>
<evidence type="ECO:0000313" key="2">
    <source>
        <dbReference type="EMBL" id="CAD8339579.1"/>
    </source>
</evidence>
<name>A0A7R9WZC2_9STRA</name>
<protein>
    <submittedName>
        <fullName evidence="2">Uncharacterized protein</fullName>
    </submittedName>
</protein>
<feature type="compositionally biased region" description="Basic and acidic residues" evidence="1">
    <location>
        <begin position="128"/>
        <end position="140"/>
    </location>
</feature>
<evidence type="ECO:0000256" key="1">
    <source>
        <dbReference type="SAM" id="MobiDB-lite"/>
    </source>
</evidence>
<feature type="compositionally biased region" description="Low complexity" evidence="1">
    <location>
        <begin position="206"/>
        <end position="227"/>
    </location>
</feature>
<dbReference type="EMBL" id="HBEF01019030">
    <property type="protein sequence ID" value="CAD8339579.1"/>
    <property type="molecule type" value="Transcribed_RNA"/>
</dbReference>
<feature type="region of interest" description="Disordered" evidence="1">
    <location>
        <begin position="128"/>
        <end position="238"/>
    </location>
</feature>
<sequence length="238" mass="25879">MNHPVSPQNLGAYAASSAVLRNSYDDDDVLEQYAERPISTKQQSVASSDPVPTVQATKQAKQPATQDAPKKHRSFKMRPGVVKRPGNYGDDEARLEAMHNKFRSVGLMEHSFRHHEQVLATWRSTMKRKDGQNEDGHDAAAETTTTATSTSTTKAAPVVAQPPPPSTLDAKLARKPSYEHRANSSSSRSHEGAVFNSSTTLTNGQGSIRRSLAASSRSSPRVVGSWSKRTGSQRQLDA</sequence>
<gene>
    <name evidence="2" type="ORF">CAUS1442_LOCUS11712</name>
</gene>
<feature type="compositionally biased region" description="Polar residues" evidence="1">
    <location>
        <begin position="195"/>
        <end position="205"/>
    </location>
</feature>
<feature type="compositionally biased region" description="Low complexity" evidence="1">
    <location>
        <begin position="55"/>
        <end position="67"/>
    </location>
</feature>
<proteinExistence type="predicted"/>
<accession>A0A7R9WZC2</accession>
<reference evidence="2" key="1">
    <citation type="submission" date="2021-01" db="EMBL/GenBank/DDBJ databases">
        <authorList>
            <person name="Corre E."/>
            <person name="Pelletier E."/>
            <person name="Niang G."/>
            <person name="Scheremetjew M."/>
            <person name="Finn R."/>
            <person name="Kale V."/>
            <person name="Holt S."/>
            <person name="Cochrane G."/>
            <person name="Meng A."/>
            <person name="Brown T."/>
            <person name="Cohen L."/>
        </authorList>
    </citation>
    <scope>NUCLEOTIDE SEQUENCE</scope>
    <source>
        <strain evidence="2">CCMP3328</strain>
    </source>
</reference>
<feature type="compositionally biased region" description="Low complexity" evidence="1">
    <location>
        <begin position="141"/>
        <end position="159"/>
    </location>
</feature>